<feature type="chain" id="PRO_5045557874" evidence="1">
    <location>
        <begin position="20"/>
        <end position="197"/>
    </location>
</feature>
<feature type="signal peptide" evidence="1">
    <location>
        <begin position="1"/>
        <end position="19"/>
    </location>
</feature>
<comment type="caution">
    <text evidence="2">The sequence shown here is derived from an EMBL/GenBank/DDBJ whole genome shotgun (WGS) entry which is preliminary data.</text>
</comment>
<evidence type="ECO:0000313" key="2">
    <source>
        <dbReference type="EMBL" id="KAL2784575.1"/>
    </source>
</evidence>
<reference evidence="2 3" key="1">
    <citation type="submission" date="2024-07" db="EMBL/GenBank/DDBJ databases">
        <title>Section-level genome sequencing and comparative genomics of Aspergillus sections Usti and Cavernicolus.</title>
        <authorList>
            <consortium name="Lawrence Berkeley National Laboratory"/>
            <person name="Nybo J.L."/>
            <person name="Vesth T.C."/>
            <person name="Theobald S."/>
            <person name="Frisvad J.C."/>
            <person name="Larsen T.O."/>
            <person name="Kjaerboelling I."/>
            <person name="Rothschild-Mancinelli K."/>
            <person name="Lyhne E.K."/>
            <person name="Kogle M.E."/>
            <person name="Barry K."/>
            <person name="Clum A."/>
            <person name="Na H."/>
            <person name="Ledsgaard L."/>
            <person name="Lin J."/>
            <person name="Lipzen A."/>
            <person name="Kuo A."/>
            <person name="Riley R."/>
            <person name="Mondo S."/>
            <person name="Labutti K."/>
            <person name="Haridas S."/>
            <person name="Pangalinan J."/>
            <person name="Salamov A.A."/>
            <person name="Simmons B.A."/>
            <person name="Magnuson J.K."/>
            <person name="Chen J."/>
            <person name="Drula E."/>
            <person name="Henrissat B."/>
            <person name="Wiebenga A."/>
            <person name="Lubbers R.J."/>
            <person name="Gomes A.C."/>
            <person name="Makela M.R."/>
            <person name="Stajich J."/>
            <person name="Grigoriev I.V."/>
            <person name="Mortensen U.H."/>
            <person name="De Vries R.P."/>
            <person name="Baker S.E."/>
            <person name="Andersen M.R."/>
        </authorList>
    </citation>
    <scope>NUCLEOTIDE SEQUENCE [LARGE SCALE GENOMIC DNA]</scope>
    <source>
        <strain evidence="2 3">CBS 209.92</strain>
    </source>
</reference>
<dbReference type="EMBL" id="JBFTWV010000174">
    <property type="protein sequence ID" value="KAL2784575.1"/>
    <property type="molecule type" value="Genomic_DNA"/>
</dbReference>
<gene>
    <name evidence="2" type="ORF">BJX66DRAFT_84271</name>
</gene>
<dbReference type="Proteomes" id="UP001610563">
    <property type="component" value="Unassembled WGS sequence"/>
</dbReference>
<protein>
    <submittedName>
        <fullName evidence="2">Uncharacterized protein</fullName>
    </submittedName>
</protein>
<evidence type="ECO:0000256" key="1">
    <source>
        <dbReference type="SAM" id="SignalP"/>
    </source>
</evidence>
<keyword evidence="3" id="KW-1185">Reference proteome</keyword>
<name>A0ABR4FMW6_9EURO</name>
<keyword evidence="1" id="KW-0732">Signal</keyword>
<accession>A0ABR4FMW6</accession>
<organism evidence="2 3">
    <name type="scientific">Aspergillus keveii</name>
    <dbReference type="NCBI Taxonomy" id="714993"/>
    <lineage>
        <taxon>Eukaryota</taxon>
        <taxon>Fungi</taxon>
        <taxon>Dikarya</taxon>
        <taxon>Ascomycota</taxon>
        <taxon>Pezizomycotina</taxon>
        <taxon>Eurotiomycetes</taxon>
        <taxon>Eurotiomycetidae</taxon>
        <taxon>Eurotiales</taxon>
        <taxon>Aspergillaceae</taxon>
        <taxon>Aspergillus</taxon>
        <taxon>Aspergillus subgen. Nidulantes</taxon>
    </lineage>
</organism>
<sequence>MKLLKSLILLSPLLLSTQAADCSTPNKEVYEKAASEMMWSVRGWLCSNAWWQSITAGPQGAWCNSKGGIVPAYEGQFTIHGMESQKQCWDTTEQIIRQCMKYDISGGTGPGQTKSYNGGTWTWGNVYAGGWFWAAPGEQCQNHIKRSENEVEGGDDGTGNLTRPNFTLADGTVRQADNVVSLDLSGDEPVVVQYERF</sequence>
<proteinExistence type="predicted"/>
<evidence type="ECO:0000313" key="3">
    <source>
        <dbReference type="Proteomes" id="UP001610563"/>
    </source>
</evidence>